<reference evidence="2" key="1">
    <citation type="submission" date="2021-02" db="EMBL/GenBank/DDBJ databases">
        <title>Natronogracilivirga saccharolytica gen. nov. sp. nov. a new anaerobic, haloalkiliphilic carbohydrate-fermenting bacterium from soda lake and proposing of Cyclonatronumiaceae fam. nov. in the phylum Balneolaeota.</title>
        <authorList>
            <person name="Zhilina T.N."/>
            <person name="Sorokin D.Y."/>
            <person name="Zavarzina D.G."/>
            <person name="Toshchakov S.V."/>
            <person name="Kublanov I.V."/>
        </authorList>
    </citation>
    <scope>NUCLEOTIDE SEQUENCE</scope>
    <source>
        <strain evidence="2">Z-1702</strain>
    </source>
</reference>
<evidence type="ECO:0008006" key="4">
    <source>
        <dbReference type="Google" id="ProtNLM"/>
    </source>
</evidence>
<keyword evidence="3" id="KW-1185">Reference proteome</keyword>
<feature type="transmembrane region" description="Helical" evidence="1">
    <location>
        <begin position="45"/>
        <end position="63"/>
    </location>
</feature>
<feature type="transmembrane region" description="Helical" evidence="1">
    <location>
        <begin position="70"/>
        <end position="91"/>
    </location>
</feature>
<sequence length="125" mass="13442">MDKAMMANAGKYLFAIPFLIFGIFHFLDGQDMAAMVPAFIPGGVFWVYLTGLALIAAAVSIFLNNRVKLAMQLLALMLIIFVLTIHLPATINDMNAAPNLLKDIALAGGALLLGSMATDEQSQEQ</sequence>
<protein>
    <recommendedName>
        <fullName evidence="4">DoxX family protein</fullName>
    </recommendedName>
</protein>
<dbReference type="EMBL" id="JAFIDN010000010">
    <property type="protein sequence ID" value="MBP3193465.1"/>
    <property type="molecule type" value="Genomic_DNA"/>
</dbReference>
<dbReference type="AlphaFoldDB" id="A0A8J7RKM7"/>
<name>A0A8J7RKM7_9BACT</name>
<keyword evidence="1" id="KW-0472">Membrane</keyword>
<evidence type="ECO:0000313" key="2">
    <source>
        <dbReference type="EMBL" id="MBP3193465.1"/>
    </source>
</evidence>
<keyword evidence="1" id="KW-1133">Transmembrane helix</keyword>
<dbReference type="Proteomes" id="UP000673975">
    <property type="component" value="Unassembled WGS sequence"/>
</dbReference>
<proteinExistence type="predicted"/>
<gene>
    <name evidence="2" type="ORF">NATSA_12385</name>
</gene>
<evidence type="ECO:0000313" key="3">
    <source>
        <dbReference type="Proteomes" id="UP000673975"/>
    </source>
</evidence>
<keyword evidence="1" id="KW-0812">Transmembrane</keyword>
<evidence type="ECO:0000256" key="1">
    <source>
        <dbReference type="SAM" id="Phobius"/>
    </source>
</evidence>
<accession>A0A8J7RKM7</accession>
<dbReference type="RefSeq" id="WP_210512919.1">
    <property type="nucleotide sequence ID" value="NZ_JAFIDN010000010.1"/>
</dbReference>
<organism evidence="2 3">
    <name type="scientific">Natronogracilivirga saccharolytica</name>
    <dbReference type="NCBI Taxonomy" id="2812953"/>
    <lineage>
        <taxon>Bacteria</taxon>
        <taxon>Pseudomonadati</taxon>
        <taxon>Balneolota</taxon>
        <taxon>Balneolia</taxon>
        <taxon>Balneolales</taxon>
        <taxon>Cyclonatronaceae</taxon>
        <taxon>Natronogracilivirga</taxon>
    </lineage>
</organism>
<comment type="caution">
    <text evidence="2">The sequence shown here is derived from an EMBL/GenBank/DDBJ whole genome shotgun (WGS) entry which is preliminary data.</text>
</comment>